<keyword evidence="2" id="KW-0378">Hydrolase</keyword>
<evidence type="ECO:0000256" key="2">
    <source>
        <dbReference type="ARBA" id="ARBA00022801"/>
    </source>
</evidence>
<dbReference type="InterPro" id="IPR050645">
    <property type="entry name" value="Histidine_acid_phosphatase"/>
</dbReference>
<proteinExistence type="inferred from homology"/>
<dbReference type="PANTHER" id="PTHR11567:SF110">
    <property type="entry name" value="2-PHOSPHOXYLOSE PHOSPHATASE 1"/>
    <property type="match status" value="1"/>
</dbReference>
<protein>
    <recommendedName>
        <fullName evidence="5">Histidine acid phosphatase family protein</fullName>
    </recommendedName>
</protein>
<reference evidence="3 4" key="1">
    <citation type="submission" date="2024-04" db="EMBL/GenBank/DDBJ databases">
        <title>Tritrichomonas musculus Genome.</title>
        <authorList>
            <person name="Alves-Ferreira E."/>
            <person name="Grigg M."/>
            <person name="Lorenzi H."/>
            <person name="Galac M."/>
        </authorList>
    </citation>
    <scope>NUCLEOTIDE SEQUENCE [LARGE SCALE GENOMIC DNA]</scope>
    <source>
        <strain evidence="3 4">EAF2021</strain>
    </source>
</reference>
<comment type="caution">
    <text evidence="3">The sequence shown here is derived from an EMBL/GenBank/DDBJ whole genome shotgun (WGS) entry which is preliminary data.</text>
</comment>
<evidence type="ECO:0008006" key="5">
    <source>
        <dbReference type="Google" id="ProtNLM"/>
    </source>
</evidence>
<gene>
    <name evidence="3" type="ORF">M9Y10_034431</name>
</gene>
<dbReference type="PANTHER" id="PTHR11567">
    <property type="entry name" value="ACID PHOSPHATASE-RELATED"/>
    <property type="match status" value="1"/>
</dbReference>
<organism evidence="3 4">
    <name type="scientific">Tritrichomonas musculus</name>
    <dbReference type="NCBI Taxonomy" id="1915356"/>
    <lineage>
        <taxon>Eukaryota</taxon>
        <taxon>Metamonada</taxon>
        <taxon>Parabasalia</taxon>
        <taxon>Tritrichomonadida</taxon>
        <taxon>Tritrichomonadidae</taxon>
        <taxon>Tritrichomonas</taxon>
    </lineage>
</organism>
<dbReference type="EMBL" id="JAPFFF010000005">
    <property type="protein sequence ID" value="KAK8889678.1"/>
    <property type="molecule type" value="Genomic_DNA"/>
</dbReference>
<dbReference type="InterPro" id="IPR000560">
    <property type="entry name" value="His_Pase_clade-2"/>
</dbReference>
<evidence type="ECO:0000313" key="3">
    <source>
        <dbReference type="EMBL" id="KAK8889678.1"/>
    </source>
</evidence>
<dbReference type="SUPFAM" id="SSF53254">
    <property type="entry name" value="Phosphoglycerate mutase-like"/>
    <property type="match status" value="1"/>
</dbReference>
<evidence type="ECO:0000313" key="4">
    <source>
        <dbReference type="Proteomes" id="UP001470230"/>
    </source>
</evidence>
<comment type="similarity">
    <text evidence="1">Belongs to the histidine acid phosphatase family.</text>
</comment>
<keyword evidence="4" id="KW-1185">Reference proteome</keyword>
<name>A0ABR2KFG5_9EUKA</name>
<evidence type="ECO:0000256" key="1">
    <source>
        <dbReference type="ARBA" id="ARBA00005375"/>
    </source>
</evidence>
<dbReference type="Proteomes" id="UP001470230">
    <property type="component" value="Unassembled WGS sequence"/>
</dbReference>
<dbReference type="InterPro" id="IPR029033">
    <property type="entry name" value="His_PPase_superfam"/>
</dbReference>
<dbReference type="Pfam" id="PF00328">
    <property type="entry name" value="His_Phos_2"/>
    <property type="match status" value="1"/>
</dbReference>
<sequence>MSRYQYFSDLPCHAPLKIAPPLPNATLLTLLLFIRHGMRSPALILHHPGNEGYWNCTGMKNNTKFPHVAVNGKPYQYYEYDPTKKYVFPPSCQRSALVDEGITKIKEIGKLYYNYSLMYNLISPETDPHKALSMFSVRSSNAQRCIESGISFLNGFFNNYDGTFNETLEMDVGEEGKEPLAPSPFRNKLIFEQILKFIDQDDYRKRYVESEEIVQKFSKYLKIIYPVHEFESLTMGDFFNSVRCANQEEEMYRTPEHEDPSEEVLITPEMHRILMNNVFYLEGKFYNYSLPLPAGPILKLVVEKLDKIGSEKPEKIFNLFSSHSETLSALIATFGIDCELPPPFNSHLLLEVWKPDDSSPIIIRFVLNGDQLKIVPLEDFMKNAMGIIKEYEKQVNKNDDL</sequence>
<dbReference type="Gene3D" id="3.40.50.1240">
    <property type="entry name" value="Phosphoglycerate mutase-like"/>
    <property type="match status" value="1"/>
</dbReference>
<accession>A0ABR2KFG5</accession>